<dbReference type="InterPro" id="IPR038753">
    <property type="entry name" value="NFKBIL1"/>
</dbReference>
<dbReference type="EMBL" id="JANPWB010000010">
    <property type="protein sequence ID" value="KAJ1134606.1"/>
    <property type="molecule type" value="Genomic_DNA"/>
</dbReference>
<evidence type="ECO:0000256" key="1">
    <source>
        <dbReference type="ARBA" id="ARBA00004123"/>
    </source>
</evidence>
<dbReference type="InterPro" id="IPR002110">
    <property type="entry name" value="Ankyrin_rpt"/>
</dbReference>
<evidence type="ECO:0000256" key="2">
    <source>
        <dbReference type="ARBA" id="ARBA00014259"/>
    </source>
</evidence>
<keyword evidence="12" id="KW-1185">Reference proteome</keyword>
<dbReference type="Gene3D" id="1.25.40.20">
    <property type="entry name" value="Ankyrin repeat-containing domain"/>
    <property type="match status" value="1"/>
</dbReference>
<dbReference type="GO" id="GO:0043124">
    <property type="term" value="P:negative regulation of canonical NF-kappaB signal transduction"/>
    <property type="evidence" value="ECO:0007669"/>
    <property type="project" value="InterPro"/>
</dbReference>
<evidence type="ECO:0000313" key="12">
    <source>
        <dbReference type="Proteomes" id="UP001066276"/>
    </source>
</evidence>
<sequence length="358" mass="41391">MASRKQQKLLRYVEEGSVLKLKAYLRKHRGLDLNFAVRKGRTPLHLACTLEDDAVVRLLLKYSADPLRQDHRGNTALHLAAKVAAAKGKTVYEDLVVLLQRHSPSAMNVANHAGRTPEDLLRGKKGETGPPPQSCGSEGLDGTFRRSEEQQFRDKLFGECMDEYQEAFGRYDDDFSRTDPEPESHFEWAERMAKEYDRKRRHANPTLRAKAAATAEKERHQQQQEEFRRKLEEEHRRYQQRADALREELAHSKKRQYERRCASVFSKDSSRPLHFRDIPWPGGSGGSIEDMVNVITHGTDVTDRPTYRSYLRRQQALWHPDKFQQRCGASLEEADRQRILDTVMALSQRLNKLAEDAK</sequence>
<proteinExistence type="predicted"/>
<dbReference type="AlphaFoldDB" id="A0AAV7Q4P0"/>
<feature type="region of interest" description="Disordered" evidence="10">
    <location>
        <begin position="197"/>
        <end position="235"/>
    </location>
</feature>
<evidence type="ECO:0000256" key="6">
    <source>
        <dbReference type="ARBA" id="ARBA00023242"/>
    </source>
</evidence>
<keyword evidence="5 9" id="KW-0040">ANK repeat</keyword>
<evidence type="ECO:0000256" key="4">
    <source>
        <dbReference type="ARBA" id="ARBA00022737"/>
    </source>
</evidence>
<evidence type="ECO:0000256" key="7">
    <source>
        <dbReference type="ARBA" id="ARBA00030621"/>
    </source>
</evidence>
<accession>A0AAV7Q4P0</accession>
<feature type="compositionally biased region" description="Basic and acidic residues" evidence="10">
    <location>
        <begin position="215"/>
        <end position="235"/>
    </location>
</feature>
<protein>
    <recommendedName>
        <fullName evidence="2">NF-kappa-B inhibitor-like protein 1</fullName>
    </recommendedName>
    <alternativeName>
        <fullName evidence="7">Inhibitor of kappa B-like protein</fullName>
    </alternativeName>
    <alternativeName>
        <fullName evidence="8">Nuclear factor of kappa light polypeptide gene enhancer in B-cells inhibitor-like 1</fullName>
    </alternativeName>
</protein>
<dbReference type="PROSITE" id="PS50088">
    <property type="entry name" value="ANK_REPEAT"/>
    <property type="match status" value="1"/>
</dbReference>
<dbReference type="InterPro" id="IPR036770">
    <property type="entry name" value="Ankyrin_rpt-contain_sf"/>
</dbReference>
<gene>
    <name evidence="11" type="ORF">NDU88_001057</name>
</gene>
<keyword evidence="3" id="KW-0597">Phosphoprotein</keyword>
<comment type="caution">
    <text evidence="11">The sequence shown here is derived from an EMBL/GenBank/DDBJ whole genome shotgun (WGS) entry which is preliminary data.</text>
</comment>
<feature type="compositionally biased region" description="Basic and acidic residues" evidence="10">
    <location>
        <begin position="117"/>
        <end position="127"/>
    </location>
</feature>
<evidence type="ECO:0000256" key="3">
    <source>
        <dbReference type="ARBA" id="ARBA00022553"/>
    </source>
</evidence>
<dbReference type="SUPFAM" id="SSF48403">
    <property type="entry name" value="Ankyrin repeat"/>
    <property type="match status" value="1"/>
</dbReference>
<keyword evidence="4" id="KW-0677">Repeat</keyword>
<evidence type="ECO:0000256" key="5">
    <source>
        <dbReference type="ARBA" id="ARBA00023043"/>
    </source>
</evidence>
<comment type="subcellular location">
    <subcellularLocation>
        <location evidence="1">Nucleus</location>
    </subcellularLocation>
</comment>
<dbReference type="SMART" id="SM00248">
    <property type="entry name" value="ANK"/>
    <property type="match status" value="2"/>
</dbReference>
<dbReference type="Proteomes" id="UP001066276">
    <property type="component" value="Chromosome 6"/>
</dbReference>
<dbReference type="PANTHER" id="PTHR15263:SF1">
    <property type="entry name" value="NF-KAPPA-B INHIBITOR-LIKE PROTEIN 1"/>
    <property type="match status" value="1"/>
</dbReference>
<reference evidence="11" key="1">
    <citation type="journal article" date="2022" name="bioRxiv">
        <title>Sequencing and chromosome-scale assembly of the giantPleurodeles waltlgenome.</title>
        <authorList>
            <person name="Brown T."/>
            <person name="Elewa A."/>
            <person name="Iarovenko S."/>
            <person name="Subramanian E."/>
            <person name="Araus A.J."/>
            <person name="Petzold A."/>
            <person name="Susuki M."/>
            <person name="Suzuki K.-i.T."/>
            <person name="Hayashi T."/>
            <person name="Toyoda A."/>
            <person name="Oliveira C."/>
            <person name="Osipova E."/>
            <person name="Leigh N.D."/>
            <person name="Simon A."/>
            <person name="Yun M.H."/>
        </authorList>
    </citation>
    <scope>NUCLEOTIDE SEQUENCE</scope>
    <source>
        <strain evidence="11">20211129_DDA</strain>
        <tissue evidence="11">Liver</tissue>
    </source>
</reference>
<feature type="repeat" description="ANK" evidence="9">
    <location>
        <begin position="39"/>
        <end position="71"/>
    </location>
</feature>
<evidence type="ECO:0000256" key="9">
    <source>
        <dbReference type="PROSITE-ProRule" id="PRU00023"/>
    </source>
</evidence>
<dbReference type="PANTHER" id="PTHR15263">
    <property type="entry name" value="I-KAPPA-B-LIKE PROTEIN IKBL"/>
    <property type="match status" value="1"/>
</dbReference>
<dbReference type="PROSITE" id="PS50297">
    <property type="entry name" value="ANK_REP_REGION"/>
    <property type="match status" value="1"/>
</dbReference>
<organism evidence="11 12">
    <name type="scientific">Pleurodeles waltl</name>
    <name type="common">Iberian ribbed newt</name>
    <dbReference type="NCBI Taxonomy" id="8319"/>
    <lineage>
        <taxon>Eukaryota</taxon>
        <taxon>Metazoa</taxon>
        <taxon>Chordata</taxon>
        <taxon>Craniata</taxon>
        <taxon>Vertebrata</taxon>
        <taxon>Euteleostomi</taxon>
        <taxon>Amphibia</taxon>
        <taxon>Batrachia</taxon>
        <taxon>Caudata</taxon>
        <taxon>Salamandroidea</taxon>
        <taxon>Salamandridae</taxon>
        <taxon>Pleurodelinae</taxon>
        <taxon>Pleurodeles</taxon>
    </lineage>
</organism>
<dbReference type="Pfam" id="PF12796">
    <property type="entry name" value="Ank_2"/>
    <property type="match status" value="1"/>
</dbReference>
<keyword evidence="6" id="KW-0539">Nucleus</keyword>
<name>A0AAV7Q4P0_PLEWA</name>
<dbReference type="GO" id="GO:0005634">
    <property type="term" value="C:nucleus"/>
    <property type="evidence" value="ECO:0007669"/>
    <property type="project" value="UniProtKB-SubCell"/>
</dbReference>
<feature type="region of interest" description="Disordered" evidence="10">
    <location>
        <begin position="117"/>
        <end position="142"/>
    </location>
</feature>
<evidence type="ECO:0000256" key="10">
    <source>
        <dbReference type="SAM" id="MobiDB-lite"/>
    </source>
</evidence>
<evidence type="ECO:0000313" key="11">
    <source>
        <dbReference type="EMBL" id="KAJ1134606.1"/>
    </source>
</evidence>
<evidence type="ECO:0000256" key="8">
    <source>
        <dbReference type="ARBA" id="ARBA00030802"/>
    </source>
</evidence>